<feature type="compositionally biased region" description="Low complexity" evidence="3">
    <location>
        <begin position="226"/>
        <end position="253"/>
    </location>
</feature>
<feature type="region of interest" description="Disordered" evidence="3">
    <location>
        <begin position="813"/>
        <end position="891"/>
    </location>
</feature>
<dbReference type="Gene3D" id="3.10.20.90">
    <property type="entry name" value="Phosphatidylinositol 3-kinase Catalytic Subunit, Chain A, domain 1"/>
    <property type="match status" value="1"/>
</dbReference>
<evidence type="ECO:0000256" key="2">
    <source>
        <dbReference type="ARBA" id="ARBA00023242"/>
    </source>
</evidence>
<feature type="compositionally biased region" description="Low complexity" evidence="3">
    <location>
        <begin position="25"/>
        <end position="45"/>
    </location>
</feature>
<evidence type="ECO:0000259" key="4">
    <source>
        <dbReference type="PROSITE" id="PS50053"/>
    </source>
</evidence>
<feature type="compositionally biased region" description="Low complexity" evidence="3">
    <location>
        <begin position="548"/>
        <end position="560"/>
    </location>
</feature>
<feature type="compositionally biased region" description="Basic and acidic residues" evidence="3">
    <location>
        <begin position="609"/>
        <end position="626"/>
    </location>
</feature>
<protein>
    <submittedName>
        <fullName evidence="5">Putative ubiquitin-like domain of midnolin</fullName>
    </submittedName>
</protein>
<dbReference type="Pfam" id="PF00240">
    <property type="entry name" value="ubiquitin"/>
    <property type="match status" value="1"/>
</dbReference>
<feature type="compositionally biased region" description="Low complexity" evidence="3">
    <location>
        <begin position="370"/>
        <end position="380"/>
    </location>
</feature>
<feature type="compositionally biased region" description="Polar residues" evidence="3">
    <location>
        <begin position="357"/>
        <end position="369"/>
    </location>
</feature>
<dbReference type="PANTHER" id="PTHR23010">
    <property type="entry name" value="MIDNOLIN"/>
    <property type="match status" value="1"/>
</dbReference>
<feature type="compositionally biased region" description="Low complexity" evidence="3">
    <location>
        <begin position="838"/>
        <end position="883"/>
    </location>
</feature>
<feature type="compositionally biased region" description="Low complexity" evidence="3">
    <location>
        <begin position="813"/>
        <end position="825"/>
    </location>
</feature>
<dbReference type="GO" id="GO:0005634">
    <property type="term" value="C:nucleus"/>
    <property type="evidence" value="ECO:0007669"/>
    <property type="project" value="UniProtKB-SubCell"/>
</dbReference>
<evidence type="ECO:0000313" key="5">
    <source>
        <dbReference type="EMBL" id="MBW27786.1"/>
    </source>
</evidence>
<comment type="subcellular location">
    <subcellularLocation>
        <location evidence="1">Nucleus</location>
    </subcellularLocation>
</comment>
<evidence type="ECO:0000256" key="3">
    <source>
        <dbReference type="SAM" id="MobiDB-lite"/>
    </source>
</evidence>
<keyword evidence="2" id="KW-0539">Nucleus</keyword>
<dbReference type="PANTHER" id="PTHR23010:SF1">
    <property type="entry name" value="MIDNOLIN"/>
    <property type="match status" value="1"/>
</dbReference>
<feature type="region of interest" description="Disordered" evidence="3">
    <location>
        <begin position="1"/>
        <end position="45"/>
    </location>
</feature>
<dbReference type="EMBL" id="GGFM01007035">
    <property type="protein sequence ID" value="MBW27786.1"/>
    <property type="molecule type" value="Transcribed_RNA"/>
</dbReference>
<accession>A0A2M3ZGU8</accession>
<feature type="region of interest" description="Disordered" evidence="3">
    <location>
        <begin position="226"/>
        <end position="276"/>
    </location>
</feature>
<feature type="region of interest" description="Disordered" evidence="3">
    <location>
        <begin position="665"/>
        <end position="728"/>
    </location>
</feature>
<sequence length="1251" mass="129053">MANSPDEDRENSKGGECSGRGRGSGTSSTNSSDDGSHPTSSQLSSSITSSFASSLSVSSATAASSALLRFGCSPAGPLTLDVTTTTGGNFSIDINSEQTVEHLKKMISKKLKVSKDRICLLHRERELHDGTLRENGLVDGSKLILTPNVETGLLAQRAENTVMQALESLNDNQVNDFLSGKSPLNLSVRLGDHMMLIQLQLSTLNPSTSQAHTQPAMVGGSSTTIAAGRTRSASSTVSSGSSPSASSSPSPHLLHNHNPHHIHHHHHQKTSSTICSNVGSASKSAIVASSTDEDAPCSQLVGPSCSGVRNVQLARRSVAEEGAGKGQPSLKRQAISVQEETTHLTLAAKRSIAVHNNGDSSPNQTVPNQSSSSAPSESEAMVQSPIKSLSNLVSSRTMPIKDEMGSATTAFGTQMLVAPGMTGSCSDPITANLTSCLCRRLSNGGGGGVAGRDADGTDMPCSTEQLRVKEQQQLHRKEAEEVAIAETTSSEIIGRPTTEQLHRTAHNAIAKHKAKLQSLRKASVPPYKSNLPSTNAAIGKGAQRIPPSSSLVGSVTQSSSNKRPIVTVPQPQPSLSTAASARIQSSTVFTTPSLVEAVRRSLFSLNGSDHQRSSLSHRSEPLEHEAAVGNEQSGTGTLENPDLAEASRNLTQTLRKLSKRVFTGKALSRDDSSSANTASSMPSSSSAGLMSPGCDSSANASTGIASPSSGTVADTSSTCSSASSSSSLNANPPLCGVVGAVPRIPQPGHVNSGAVIESMKHHGKGIYSGTFSGTLNPALQDKYGRPKRDISTIIHILNDLLSAAPQCAANRAASATNSVSNSTESPVSRGTKFYFDPNAKGNGKGSSVSVGTGATSASNSSAKSSSSVSGRSSNRNSSSSSTSWFVSTNPSVHRQATKNIAPFGQRKYTVVNGVGSAVEGNSSPNSMSGCTGCSKASDVVRLRNNGLVAVGNRSVAAGSTSAAGGLFIQRTGSSSKLVSVGNGSLLVGSVATSSIGVGTSSVAQCQCVATDQLVDSSAQPKQQCRHCKFKAIELEHSQMKVKLDNLRLIMQQKKERREARKQLAAPYGVTESFSNMGTPHSGNIGNHMMNVNATTEKLCAGLTSTCLTESVPVEVPPSLTVINNSPLVEEAQLTVKSLQTATCAPIQAMTGTESILSVHSEASGLAVECSSPSDNETRNKNETGPPSDSLSSSMPSGNTSSDLSDSGSSRINDESSSSATSSASSSSASSTEQSQGGGTAPHLVEEVDTVA</sequence>
<evidence type="ECO:0000256" key="1">
    <source>
        <dbReference type="ARBA" id="ARBA00004123"/>
    </source>
</evidence>
<dbReference type="SUPFAM" id="SSF54236">
    <property type="entry name" value="Ubiquitin-like"/>
    <property type="match status" value="1"/>
</dbReference>
<feature type="compositionally biased region" description="Basic residues" evidence="3">
    <location>
        <begin position="254"/>
        <end position="269"/>
    </location>
</feature>
<feature type="compositionally biased region" description="Low complexity" evidence="3">
    <location>
        <begin position="1185"/>
        <end position="1234"/>
    </location>
</feature>
<dbReference type="InterPro" id="IPR039336">
    <property type="entry name" value="Midnolin"/>
</dbReference>
<feature type="compositionally biased region" description="Low complexity" evidence="3">
    <location>
        <begin position="715"/>
        <end position="728"/>
    </location>
</feature>
<feature type="compositionally biased region" description="Low complexity" evidence="3">
    <location>
        <begin position="673"/>
        <end position="687"/>
    </location>
</feature>
<feature type="region of interest" description="Disordered" evidence="3">
    <location>
        <begin position="607"/>
        <end position="643"/>
    </location>
</feature>
<dbReference type="CDD" id="cd01804">
    <property type="entry name" value="Ubl_midnolin"/>
    <property type="match status" value="1"/>
</dbReference>
<name>A0A2M3ZGU8_9DIPT</name>
<dbReference type="AlphaFoldDB" id="A0A2M3ZGU8"/>
<feature type="compositionally biased region" description="Polar residues" evidence="3">
    <location>
        <begin position="694"/>
        <end position="714"/>
    </location>
</feature>
<dbReference type="SMART" id="SM00213">
    <property type="entry name" value="UBQ"/>
    <property type="match status" value="1"/>
</dbReference>
<feature type="region of interest" description="Disordered" evidence="3">
    <location>
        <begin position="355"/>
        <end position="385"/>
    </location>
</feature>
<feature type="domain" description="Ubiquitin-like" evidence="4">
    <location>
        <begin position="78"/>
        <end position="152"/>
    </location>
</feature>
<feature type="region of interest" description="Disordered" evidence="3">
    <location>
        <begin position="542"/>
        <end position="579"/>
    </location>
</feature>
<feature type="region of interest" description="Disordered" evidence="3">
    <location>
        <begin position="1166"/>
        <end position="1251"/>
    </location>
</feature>
<reference evidence="5" key="1">
    <citation type="submission" date="2018-01" db="EMBL/GenBank/DDBJ databases">
        <title>An insight into the sialome of Amazonian anophelines.</title>
        <authorList>
            <person name="Ribeiro J.M."/>
            <person name="Scarpassa V."/>
            <person name="Calvo E."/>
        </authorList>
    </citation>
    <scope>NUCLEOTIDE SEQUENCE</scope>
    <source>
        <tissue evidence="5">Salivary glands</tissue>
    </source>
</reference>
<proteinExistence type="predicted"/>
<dbReference type="PROSITE" id="PS50053">
    <property type="entry name" value="UBIQUITIN_2"/>
    <property type="match status" value="1"/>
</dbReference>
<dbReference type="InterPro" id="IPR029071">
    <property type="entry name" value="Ubiquitin-like_domsf"/>
</dbReference>
<dbReference type="InterPro" id="IPR000626">
    <property type="entry name" value="Ubiquitin-like_dom"/>
</dbReference>
<organism evidence="5">
    <name type="scientific">Anopheles braziliensis</name>
    <dbReference type="NCBI Taxonomy" id="58242"/>
    <lineage>
        <taxon>Eukaryota</taxon>
        <taxon>Metazoa</taxon>
        <taxon>Ecdysozoa</taxon>
        <taxon>Arthropoda</taxon>
        <taxon>Hexapoda</taxon>
        <taxon>Insecta</taxon>
        <taxon>Pterygota</taxon>
        <taxon>Neoptera</taxon>
        <taxon>Endopterygota</taxon>
        <taxon>Diptera</taxon>
        <taxon>Nematocera</taxon>
        <taxon>Culicoidea</taxon>
        <taxon>Culicidae</taxon>
        <taxon>Anophelinae</taxon>
        <taxon>Anopheles</taxon>
    </lineage>
</organism>